<protein>
    <submittedName>
        <fullName evidence="4">SPOR domain-containing protein</fullName>
    </submittedName>
</protein>
<keyword evidence="2" id="KW-0812">Transmembrane</keyword>
<dbReference type="Gene3D" id="3.30.70.1070">
    <property type="entry name" value="Sporulation related repeat"/>
    <property type="match status" value="1"/>
</dbReference>
<dbReference type="InterPro" id="IPR036680">
    <property type="entry name" value="SPOR-like_sf"/>
</dbReference>
<evidence type="ECO:0000256" key="2">
    <source>
        <dbReference type="SAM" id="Phobius"/>
    </source>
</evidence>
<dbReference type="AlphaFoldDB" id="A0A6L8LL12"/>
<dbReference type="RefSeq" id="WP_160972098.1">
    <property type="nucleotide sequence ID" value="NZ_WWEN01000002.1"/>
</dbReference>
<organism evidence="4 5">
    <name type="scientific">Thalassovita mangrovi</name>
    <dbReference type="NCBI Taxonomy" id="2692236"/>
    <lineage>
        <taxon>Bacteria</taxon>
        <taxon>Pseudomonadati</taxon>
        <taxon>Pseudomonadota</taxon>
        <taxon>Alphaproteobacteria</taxon>
        <taxon>Rhodobacterales</taxon>
        <taxon>Roseobacteraceae</taxon>
        <taxon>Thalassovita</taxon>
    </lineage>
</organism>
<accession>A0A6L8LL12</accession>
<evidence type="ECO:0000313" key="4">
    <source>
        <dbReference type="EMBL" id="MYM54402.1"/>
    </source>
</evidence>
<keyword evidence="5" id="KW-1185">Reference proteome</keyword>
<reference evidence="4 5" key="1">
    <citation type="submission" date="2020-01" db="EMBL/GenBank/DDBJ databases">
        <authorList>
            <person name="Chen S."/>
        </authorList>
    </citation>
    <scope>NUCLEOTIDE SEQUENCE [LARGE SCALE GENOMIC DNA]</scope>
    <source>
        <strain evidence="4 5">GS-10</strain>
    </source>
</reference>
<proteinExistence type="predicted"/>
<feature type="compositionally biased region" description="Low complexity" evidence="1">
    <location>
        <begin position="170"/>
        <end position="180"/>
    </location>
</feature>
<dbReference type="EMBL" id="WWEN01000002">
    <property type="protein sequence ID" value="MYM54402.1"/>
    <property type="molecule type" value="Genomic_DNA"/>
</dbReference>
<dbReference type="Pfam" id="PF05036">
    <property type="entry name" value="SPOR"/>
    <property type="match status" value="1"/>
</dbReference>
<dbReference type="GO" id="GO:0042834">
    <property type="term" value="F:peptidoglycan binding"/>
    <property type="evidence" value="ECO:0007669"/>
    <property type="project" value="InterPro"/>
</dbReference>
<comment type="caution">
    <text evidence="4">The sequence shown here is derived from an EMBL/GenBank/DDBJ whole genome shotgun (WGS) entry which is preliminary data.</text>
</comment>
<dbReference type="InterPro" id="IPR007730">
    <property type="entry name" value="SPOR-like_dom"/>
</dbReference>
<evidence type="ECO:0000259" key="3">
    <source>
        <dbReference type="PROSITE" id="PS51724"/>
    </source>
</evidence>
<evidence type="ECO:0000313" key="5">
    <source>
        <dbReference type="Proteomes" id="UP000479043"/>
    </source>
</evidence>
<dbReference type="PROSITE" id="PS51724">
    <property type="entry name" value="SPOR"/>
    <property type="match status" value="1"/>
</dbReference>
<feature type="domain" description="SPOR" evidence="3">
    <location>
        <begin position="218"/>
        <end position="303"/>
    </location>
</feature>
<evidence type="ECO:0000256" key="1">
    <source>
        <dbReference type="SAM" id="MobiDB-lite"/>
    </source>
</evidence>
<feature type="transmembrane region" description="Helical" evidence="2">
    <location>
        <begin position="25"/>
        <end position="43"/>
    </location>
</feature>
<name>A0A6L8LL12_9RHOB</name>
<gene>
    <name evidence="4" type="ORF">GR167_03735</name>
</gene>
<keyword evidence="2" id="KW-1133">Transmembrane helix</keyword>
<sequence>MADIQADGREAAPAKGKSIATITNWAGAAVSLALVVGVGVWGYKLVMRDVSGVPVVRAAEGPMRVMPEDPGGAPAENQGLAVNKVAAIGVAEKPADRLILAPRPVDLTDEDSPTAKLNLIKLTAPDDASPEQVVKTSVEALVKDLTDGAKPLSAVAEPQDAAAEPEDTPEPAAVAAAPRAGLATSLRPKLRPAGGRQVASVDPAATAAALGIDVDPATLAPGTRLAQLGAYDSAEVARKEWDRMAARFGEFMEDKQRVIQKAESGGRTFYRLRAHGFADLSEARRFCSALVAEKAECIPVTTK</sequence>
<keyword evidence="2" id="KW-0472">Membrane</keyword>
<dbReference type="Proteomes" id="UP000479043">
    <property type="component" value="Unassembled WGS sequence"/>
</dbReference>
<feature type="region of interest" description="Disordered" evidence="1">
    <location>
        <begin position="155"/>
        <end position="180"/>
    </location>
</feature>